<evidence type="ECO:0000313" key="2">
    <source>
        <dbReference type="EMBL" id="GBL96883.1"/>
    </source>
</evidence>
<dbReference type="Proteomes" id="UP000499080">
    <property type="component" value="Unassembled WGS sequence"/>
</dbReference>
<proteinExistence type="predicted"/>
<dbReference type="EMBL" id="BGPR01000124">
    <property type="protein sequence ID" value="GBL96883.1"/>
    <property type="molecule type" value="Genomic_DNA"/>
</dbReference>
<feature type="region of interest" description="Disordered" evidence="1">
    <location>
        <begin position="1"/>
        <end position="33"/>
    </location>
</feature>
<evidence type="ECO:0000256" key="1">
    <source>
        <dbReference type="SAM" id="MobiDB-lite"/>
    </source>
</evidence>
<feature type="non-terminal residue" evidence="2">
    <location>
        <position position="1"/>
    </location>
</feature>
<dbReference type="PANTHER" id="PTHR46888">
    <property type="entry name" value="ZINC KNUCKLE DOMAINCONTAINING PROTEIN-RELATED"/>
    <property type="match status" value="1"/>
</dbReference>
<evidence type="ECO:0000313" key="3">
    <source>
        <dbReference type="Proteomes" id="UP000499080"/>
    </source>
</evidence>
<sequence length="355" mass="40438">HSMEKEHELDLARTRATQNDENRSPLPSVTSNGGGNISLDTLIKGVEILTIPVPRKTESWNLFFNSLARAYKPKKIPEEFQAEILLKVLGDKASNFLVYIKEEDLKDYAKVKTLILKEFEPTPQACLENFRNAKRNSGDTHIQFISRLTSTWKYCKSRMVEDYESQKDLIISDKLFQAFDSHTASHILNSGNNLFNNVDTLIAVTDELNVSCLITPGIYELLVHSADNIFHLFDDELNNERKVLTLHSEAKRRETESFYPQQPSEDAEKEEKSAQPIEVRLGDVSPSTRTKAKSSETLKNADDVTISTGARKLREEQRQCQSLKEAFLQCKAKKGNYLFIYGLLHHTDKIFGQPV</sequence>
<keyword evidence="3" id="KW-1185">Reference proteome</keyword>
<accession>A0A4Y2BY94</accession>
<dbReference type="OrthoDB" id="6437161at2759"/>
<comment type="caution">
    <text evidence="2">The sequence shown here is derived from an EMBL/GenBank/DDBJ whole genome shotgun (WGS) entry which is preliminary data.</text>
</comment>
<dbReference type="PANTHER" id="PTHR46888:SF1">
    <property type="entry name" value="RIBONUCLEASE H"/>
    <property type="match status" value="1"/>
</dbReference>
<feature type="region of interest" description="Disordered" evidence="1">
    <location>
        <begin position="253"/>
        <end position="298"/>
    </location>
</feature>
<dbReference type="AlphaFoldDB" id="A0A4Y2BY94"/>
<name>A0A4Y2BY94_ARAVE</name>
<feature type="non-terminal residue" evidence="2">
    <location>
        <position position="355"/>
    </location>
</feature>
<feature type="compositionally biased region" description="Basic and acidic residues" evidence="1">
    <location>
        <begin position="1"/>
        <end position="23"/>
    </location>
</feature>
<organism evidence="2 3">
    <name type="scientific">Araneus ventricosus</name>
    <name type="common">Orbweaver spider</name>
    <name type="synonym">Epeira ventricosa</name>
    <dbReference type="NCBI Taxonomy" id="182803"/>
    <lineage>
        <taxon>Eukaryota</taxon>
        <taxon>Metazoa</taxon>
        <taxon>Ecdysozoa</taxon>
        <taxon>Arthropoda</taxon>
        <taxon>Chelicerata</taxon>
        <taxon>Arachnida</taxon>
        <taxon>Araneae</taxon>
        <taxon>Araneomorphae</taxon>
        <taxon>Entelegynae</taxon>
        <taxon>Araneoidea</taxon>
        <taxon>Araneidae</taxon>
        <taxon>Araneus</taxon>
    </lineage>
</organism>
<gene>
    <name evidence="2" type="ORF">AVEN_118991_1</name>
</gene>
<protein>
    <submittedName>
        <fullName evidence="2">Uncharacterized protein</fullName>
    </submittedName>
</protein>
<reference evidence="2 3" key="1">
    <citation type="journal article" date="2019" name="Sci. Rep.">
        <title>Orb-weaving spider Araneus ventricosus genome elucidates the spidroin gene catalogue.</title>
        <authorList>
            <person name="Kono N."/>
            <person name="Nakamura H."/>
            <person name="Ohtoshi R."/>
            <person name="Moran D.A.P."/>
            <person name="Shinohara A."/>
            <person name="Yoshida Y."/>
            <person name="Fujiwara M."/>
            <person name="Mori M."/>
            <person name="Tomita M."/>
            <person name="Arakawa K."/>
        </authorList>
    </citation>
    <scope>NUCLEOTIDE SEQUENCE [LARGE SCALE GENOMIC DNA]</scope>
</reference>